<keyword evidence="2" id="KW-1133">Transmembrane helix</keyword>
<evidence type="ECO:0000259" key="3">
    <source>
        <dbReference type="Pfam" id="PF00501"/>
    </source>
</evidence>
<protein>
    <recommendedName>
        <fullName evidence="7">Acetyl-CoA synthetase-like protein</fullName>
    </recommendedName>
</protein>
<evidence type="ECO:0000313" key="5">
    <source>
        <dbReference type="EMBL" id="KAF5859911.1"/>
    </source>
</evidence>
<evidence type="ECO:0000259" key="4">
    <source>
        <dbReference type="Pfam" id="PF13193"/>
    </source>
</evidence>
<keyword evidence="6" id="KW-1185">Reference proteome</keyword>
<dbReference type="InterPro" id="IPR045851">
    <property type="entry name" value="AMP-bd_C_sf"/>
</dbReference>
<evidence type="ECO:0008006" key="7">
    <source>
        <dbReference type="Google" id="ProtNLM"/>
    </source>
</evidence>
<evidence type="ECO:0000256" key="2">
    <source>
        <dbReference type="SAM" id="Phobius"/>
    </source>
</evidence>
<dbReference type="PANTHER" id="PTHR43201">
    <property type="entry name" value="ACYL-COA SYNTHETASE"/>
    <property type="match status" value="1"/>
</dbReference>
<dbReference type="PANTHER" id="PTHR43201:SF8">
    <property type="entry name" value="ACYL-COA SYNTHETASE FAMILY MEMBER 3"/>
    <property type="match status" value="1"/>
</dbReference>
<dbReference type="InterPro" id="IPR000873">
    <property type="entry name" value="AMP-dep_synth/lig_dom"/>
</dbReference>
<dbReference type="InterPro" id="IPR042099">
    <property type="entry name" value="ANL_N_sf"/>
</dbReference>
<evidence type="ECO:0000313" key="6">
    <source>
        <dbReference type="Proteomes" id="UP000541154"/>
    </source>
</evidence>
<gene>
    <name evidence="5" type="ORF">ETB97_002225</name>
</gene>
<dbReference type="InterPro" id="IPR025110">
    <property type="entry name" value="AMP-bd_C"/>
</dbReference>
<feature type="domain" description="AMP-binding enzyme C-terminal" evidence="4">
    <location>
        <begin position="458"/>
        <end position="535"/>
    </location>
</feature>
<dbReference type="Pfam" id="PF13193">
    <property type="entry name" value="AMP-binding_C"/>
    <property type="match status" value="1"/>
</dbReference>
<comment type="similarity">
    <text evidence="1">Belongs to the ATP-dependent AMP-binding enzyme family.</text>
</comment>
<evidence type="ECO:0000256" key="1">
    <source>
        <dbReference type="ARBA" id="ARBA00006432"/>
    </source>
</evidence>
<keyword evidence="2" id="KW-0812">Transmembrane</keyword>
<dbReference type="CDD" id="cd04433">
    <property type="entry name" value="AFD_class_I"/>
    <property type="match status" value="1"/>
</dbReference>
<dbReference type="SUPFAM" id="SSF56801">
    <property type="entry name" value="Acetyl-CoA synthetase-like"/>
    <property type="match status" value="1"/>
</dbReference>
<dbReference type="InterPro" id="IPR020845">
    <property type="entry name" value="AMP-binding_CS"/>
</dbReference>
<dbReference type="Proteomes" id="UP000541154">
    <property type="component" value="Unassembled WGS sequence"/>
</dbReference>
<keyword evidence="2" id="KW-0472">Membrane</keyword>
<dbReference type="GO" id="GO:0006631">
    <property type="term" value="P:fatty acid metabolic process"/>
    <property type="evidence" value="ECO:0007669"/>
    <property type="project" value="TreeGrafter"/>
</dbReference>
<dbReference type="Gene3D" id="3.40.50.12780">
    <property type="entry name" value="N-terminal domain of ligase-like"/>
    <property type="match status" value="1"/>
</dbReference>
<comment type="caution">
    <text evidence="5">The sequence shown here is derived from an EMBL/GenBank/DDBJ whole genome shotgun (WGS) entry which is preliminary data.</text>
</comment>
<feature type="transmembrane region" description="Helical" evidence="2">
    <location>
        <begin position="89"/>
        <end position="108"/>
    </location>
</feature>
<accession>A0A8H6A3F6</accession>
<reference evidence="5 6" key="1">
    <citation type="submission" date="2019-04" db="EMBL/GenBank/DDBJ databases">
        <title>Aspergillus burnettii sp. nov., novel species from soil in southeast Queensland.</title>
        <authorList>
            <person name="Gilchrist C.L.M."/>
            <person name="Pitt J.I."/>
            <person name="Lange L."/>
            <person name="Lacey H.J."/>
            <person name="Vuong D."/>
            <person name="Midgley D.J."/>
            <person name="Greenfield P."/>
            <person name="Bradbury M."/>
            <person name="Lacey E."/>
            <person name="Busk P.K."/>
            <person name="Pilgaard B."/>
            <person name="Chooi Y.H."/>
            <person name="Piggott A.M."/>
        </authorList>
    </citation>
    <scope>NUCLEOTIDE SEQUENCE [LARGE SCALE GENOMIC DNA]</scope>
    <source>
        <strain evidence="5 6">FRR 5400</strain>
    </source>
</reference>
<dbReference type="EMBL" id="SPNV01000148">
    <property type="protein sequence ID" value="KAF5859911.1"/>
    <property type="molecule type" value="Genomic_DNA"/>
</dbReference>
<dbReference type="PROSITE" id="PS00455">
    <property type="entry name" value="AMP_BINDING"/>
    <property type="match status" value="1"/>
</dbReference>
<dbReference type="Pfam" id="PF00501">
    <property type="entry name" value="AMP-binding"/>
    <property type="match status" value="1"/>
</dbReference>
<organism evidence="5 6">
    <name type="scientific">Petromyces alliaceus</name>
    <name type="common">Aspergillus alliaceus</name>
    <dbReference type="NCBI Taxonomy" id="209559"/>
    <lineage>
        <taxon>Eukaryota</taxon>
        <taxon>Fungi</taxon>
        <taxon>Dikarya</taxon>
        <taxon>Ascomycota</taxon>
        <taxon>Pezizomycotina</taxon>
        <taxon>Eurotiomycetes</taxon>
        <taxon>Eurotiomycetidae</taxon>
        <taxon>Eurotiales</taxon>
        <taxon>Aspergillaceae</taxon>
        <taxon>Aspergillus</taxon>
        <taxon>Aspergillus subgen. Circumdati</taxon>
    </lineage>
</organism>
<proteinExistence type="inferred from homology"/>
<dbReference type="AlphaFoldDB" id="A0A8H6A3F6"/>
<feature type="domain" description="AMP-dependent synthetase/ligase" evidence="3">
    <location>
        <begin position="71"/>
        <end position="405"/>
    </location>
</feature>
<name>A0A8H6A3F6_PETAA</name>
<sequence length="567" mass="62529">MSSTEIRACAKGLPNDPVFTNLVYRATSANKVIIRDPLQNIEADYAQFLRDIIHVRLEISDILPPEILDDHGMIKNDDVYILLLAPPSYQYLVALFAILSIGGAAVLLPPDILPEEIATLASKCNPRAVAFTPEHQVLAKELRHHAKEMFGLEILPIPVTLGEGGNNDSFNRMTVESSTRFPAERPALVQFTSGSTGSPKGVVHPRKFFYHLVEVYFGCPMNEANGLQHILGPDAVYLSYRAFHWGGGIRNAMAAILAGVCTEIYNHDATALGVWERLKRGDVRFFIGWASMWTWMKRVYEKDLAVLPQAEVEEYLNGARGLRLAKSDSNLLMPSVQRFWSNLGVSIGVNYAATETSISIGKSCLSDDGSDDRSIGVPLNGVSIKLSEGDHGEICVKTPLIFSQYIGEPEATLDAFDEEGYYKSGDLGRFDGKQYIIDGRVSQDFIVLTKLRVPRVDVETSLMALPNVTEAYVIGVPDSATVNRVAALIRVKEGKSLTLGTLRAELAAVLAEHKLPSLLRQLDVETDVPKTHSGKFDMKKARSMFFPQLVEGDNGSLPCEVEVWDFD</sequence>
<dbReference type="GO" id="GO:0031956">
    <property type="term" value="F:medium-chain fatty acid-CoA ligase activity"/>
    <property type="evidence" value="ECO:0007669"/>
    <property type="project" value="TreeGrafter"/>
</dbReference>
<dbReference type="Gene3D" id="3.30.300.30">
    <property type="match status" value="1"/>
</dbReference>